<evidence type="ECO:0000313" key="3">
    <source>
        <dbReference type="Proteomes" id="UP000654345"/>
    </source>
</evidence>
<keyword evidence="1" id="KW-0812">Transmembrane</keyword>
<gene>
    <name evidence="2" type="ORF">KSB_28070</name>
</gene>
<name>A0ABQ3UP01_9CHLR</name>
<evidence type="ECO:0008006" key="4">
    <source>
        <dbReference type="Google" id="ProtNLM"/>
    </source>
</evidence>
<keyword evidence="1" id="KW-1133">Transmembrane helix</keyword>
<dbReference type="PROSITE" id="PS51257">
    <property type="entry name" value="PROKAR_LIPOPROTEIN"/>
    <property type="match status" value="1"/>
</dbReference>
<dbReference type="Proteomes" id="UP000654345">
    <property type="component" value="Unassembled WGS sequence"/>
</dbReference>
<reference evidence="2 3" key="1">
    <citation type="journal article" date="2021" name="Int. J. Syst. Evol. Microbiol.">
        <title>Reticulibacter mediterranei gen. nov., sp. nov., within the new family Reticulibacteraceae fam. nov., and Ktedonospora formicarum gen. nov., sp. nov., Ktedonobacter robiniae sp. nov., Dictyobacter formicarum sp. nov. and Dictyobacter arantiisoli sp. nov., belonging to the class Ktedonobacteria.</title>
        <authorList>
            <person name="Yabe S."/>
            <person name="Zheng Y."/>
            <person name="Wang C.M."/>
            <person name="Sakai Y."/>
            <person name="Abe K."/>
            <person name="Yokota A."/>
            <person name="Donadio S."/>
            <person name="Cavaletti L."/>
            <person name="Monciardini P."/>
        </authorList>
    </citation>
    <scope>NUCLEOTIDE SEQUENCE [LARGE SCALE GENOMIC DNA]</scope>
    <source>
        <strain evidence="2 3">SOSP1-30</strain>
    </source>
</reference>
<accession>A0ABQ3UP01</accession>
<dbReference type="EMBL" id="BNJG01000001">
    <property type="protein sequence ID" value="GHO54332.1"/>
    <property type="molecule type" value="Genomic_DNA"/>
</dbReference>
<proteinExistence type="predicted"/>
<feature type="transmembrane region" description="Helical" evidence="1">
    <location>
        <begin position="6"/>
        <end position="29"/>
    </location>
</feature>
<keyword evidence="3" id="KW-1185">Reference proteome</keyword>
<organism evidence="2 3">
    <name type="scientific">Ktedonobacter robiniae</name>
    <dbReference type="NCBI Taxonomy" id="2778365"/>
    <lineage>
        <taxon>Bacteria</taxon>
        <taxon>Bacillati</taxon>
        <taxon>Chloroflexota</taxon>
        <taxon>Ktedonobacteria</taxon>
        <taxon>Ktedonobacterales</taxon>
        <taxon>Ktedonobacteraceae</taxon>
        <taxon>Ktedonobacter</taxon>
    </lineage>
</organism>
<keyword evidence="1" id="KW-0472">Membrane</keyword>
<dbReference type="RefSeq" id="WP_201371059.1">
    <property type="nucleotide sequence ID" value="NZ_BNJG01000001.1"/>
</dbReference>
<evidence type="ECO:0000256" key="1">
    <source>
        <dbReference type="SAM" id="Phobius"/>
    </source>
</evidence>
<comment type="caution">
    <text evidence="2">The sequence shown here is derived from an EMBL/GenBank/DDBJ whole genome shotgun (WGS) entry which is preliminary data.</text>
</comment>
<evidence type="ECO:0000313" key="2">
    <source>
        <dbReference type="EMBL" id="GHO54332.1"/>
    </source>
</evidence>
<sequence>MDAKKWFVPFYGLIWVGVSLWLSGCGSVVEQGTPPAWKPGTPTANPTRVQITLDLVGPSTQTKPVVTLTNAQMVRQLYSTIYALEQMPDNIACTAERGPHYMLTFLEGERKAVSVLAQRDGCRPVSIKGEAGDRRASNEFWTLLDKAIDVATPAAKPQSVAILHTLQPEMQVESTQIADTVIAQRLYNSILKLQLLAPFPQPIGPGCQEETYPEYRLVFHTAEQVISSLINKSCGTISLDGNHLSRTGTYKRDTQFDQLFAEMLRQATFSQARPDQLMLQINSNTGDQQKQVKDVTRLLKLYDKVLTLPTTQPEPNCPSNEDKIAGKARYTSLSFTQWDLPVLSVSVYEGSCKRIDLGLTSKVLRGDQEFWDLLHHLAQA</sequence>
<protein>
    <recommendedName>
        <fullName evidence="4">Lipoprotein</fullName>
    </recommendedName>
</protein>